<feature type="region of interest" description="Disordered" evidence="8">
    <location>
        <begin position="406"/>
        <end position="426"/>
    </location>
</feature>
<evidence type="ECO:0000256" key="8">
    <source>
        <dbReference type="SAM" id="MobiDB-lite"/>
    </source>
</evidence>
<protein>
    <recommendedName>
        <fullName evidence="9">Peptidase S53 domain-containing protein</fullName>
    </recommendedName>
</protein>
<dbReference type="PANTHER" id="PTHR14218">
    <property type="entry name" value="PROTEASE S8 TRIPEPTIDYL PEPTIDASE I CLN2"/>
    <property type="match status" value="1"/>
</dbReference>
<feature type="compositionally biased region" description="Polar residues" evidence="8">
    <location>
        <begin position="406"/>
        <end position="418"/>
    </location>
</feature>
<keyword evidence="5" id="KW-0720">Serine protease</keyword>
<dbReference type="GO" id="GO:0008240">
    <property type="term" value="F:tripeptidyl-peptidase activity"/>
    <property type="evidence" value="ECO:0007669"/>
    <property type="project" value="TreeGrafter"/>
</dbReference>
<evidence type="ECO:0000256" key="3">
    <source>
        <dbReference type="ARBA" id="ARBA00022723"/>
    </source>
</evidence>
<keyword evidence="2" id="KW-0645">Protease</keyword>
<organism evidence="10 11">
    <name type="scientific">Reticulibacter mediterranei</name>
    <dbReference type="NCBI Taxonomy" id="2778369"/>
    <lineage>
        <taxon>Bacteria</taxon>
        <taxon>Bacillati</taxon>
        <taxon>Chloroflexota</taxon>
        <taxon>Ktedonobacteria</taxon>
        <taxon>Ktedonobacterales</taxon>
        <taxon>Reticulibacteraceae</taxon>
        <taxon>Reticulibacter</taxon>
    </lineage>
</organism>
<dbReference type="InterPro" id="IPR050819">
    <property type="entry name" value="Tripeptidyl-peptidase_I"/>
</dbReference>
<dbReference type="SMART" id="SM00944">
    <property type="entry name" value="Pro-kuma_activ"/>
    <property type="match status" value="1"/>
</dbReference>
<dbReference type="RefSeq" id="WP_220202783.1">
    <property type="nucleotide sequence ID" value="NZ_BNJK01000001.1"/>
</dbReference>
<dbReference type="Pfam" id="PF00082">
    <property type="entry name" value="Peptidase_S8"/>
    <property type="match status" value="1"/>
</dbReference>
<sequence>MQRHFVLKGVFVISAVLICGISLFGISLMAHATPQSRVPVNGQVPPLVSHSRLVGAASSQQQLQLSIGLKMRNEQQFAALLHDLYTPGSSRYHQFLTPQQFAAEFGPTQAQQQQIIDYLRSQGLTVTQIAPNGLLIDATGSIATVENAFQVKINTYQSGARSFYANASLPTIPDTLSSLVLSIGGMDNSVRLRPLNRQGQAKAAAGGNGYGPTELRGAYDALPLIQTGVQGNNQTVAVFELDGYKSSDINQYFKNNALGTPNISNVLVDGYDGSANEGAIEVELDIEVVGAMAPKASQIVYEGPNTTQGVNDTYSRIVTDGKAQIVTISWGECEAQSGNAELQTLDGIFKQAAAQGMTLFAAAGDSGAYDCNDENLAVDSPADDPYVTGVGGTNLQLSGGNYGSESIWSNSSDTQRSPKGSGGGGGVSSFFAQPSWQVGPGVNNQYSTGKREVPDIAADADPQTGYAVYCTVSAAGCSTSGNVVVGGTSAAAPLWAGSLALVNEYLQKQGKAGAGFINPALYKLASTQQPYPAFHDVTQGNNLFYPATANYDLASGLGSPDIYNIARDLANGGSPGPAPTPTPGSSPTPTPTPISSPTAVLSPTPPPASGPFVKNGGFESGSASWQEYSAAGYELVDPAHPHTGRYGAYLCGYSACNDVLSQDFTVPAKTTKITLSYWWAGRTNRTAQSCVDSFSVLLLDNNGKVIATPQRACNNNLPAGWQQRTFDVTKALSSYAGRTVSVVFAARTTATQVTTAFFVDDVSGTIQ</sequence>
<keyword evidence="6" id="KW-0106">Calcium</keyword>
<keyword evidence="3" id="KW-0479">Metal-binding</keyword>
<dbReference type="Proteomes" id="UP000597444">
    <property type="component" value="Unassembled WGS sequence"/>
</dbReference>
<dbReference type="InterPro" id="IPR015366">
    <property type="entry name" value="S53_propep"/>
</dbReference>
<dbReference type="InterPro" id="IPR030400">
    <property type="entry name" value="Sedolisin_dom"/>
</dbReference>
<dbReference type="GO" id="GO:0004252">
    <property type="term" value="F:serine-type endopeptidase activity"/>
    <property type="evidence" value="ECO:0007669"/>
    <property type="project" value="InterPro"/>
</dbReference>
<feature type="compositionally biased region" description="Pro residues" evidence="8">
    <location>
        <begin position="576"/>
        <end position="594"/>
    </location>
</feature>
<evidence type="ECO:0000256" key="1">
    <source>
        <dbReference type="ARBA" id="ARBA00001913"/>
    </source>
</evidence>
<gene>
    <name evidence="10" type="ORF">KSF_019640</name>
</gene>
<evidence type="ECO:0000256" key="2">
    <source>
        <dbReference type="ARBA" id="ARBA00022670"/>
    </source>
</evidence>
<keyword evidence="7" id="KW-0865">Zymogen</keyword>
<reference evidence="10" key="1">
    <citation type="submission" date="2020-10" db="EMBL/GenBank/DDBJ databases">
        <title>Taxonomic study of unclassified bacteria belonging to the class Ktedonobacteria.</title>
        <authorList>
            <person name="Yabe S."/>
            <person name="Wang C.M."/>
            <person name="Zheng Y."/>
            <person name="Sakai Y."/>
            <person name="Cavaletti L."/>
            <person name="Monciardini P."/>
            <person name="Donadio S."/>
        </authorList>
    </citation>
    <scope>NUCLEOTIDE SEQUENCE</scope>
    <source>
        <strain evidence="10">ID150040</strain>
    </source>
</reference>
<dbReference type="Gene3D" id="2.60.120.260">
    <property type="entry name" value="Galactose-binding domain-like"/>
    <property type="match status" value="1"/>
</dbReference>
<evidence type="ECO:0000256" key="5">
    <source>
        <dbReference type="ARBA" id="ARBA00022825"/>
    </source>
</evidence>
<keyword evidence="4" id="KW-0378">Hydrolase</keyword>
<evidence type="ECO:0000259" key="9">
    <source>
        <dbReference type="PROSITE" id="PS51695"/>
    </source>
</evidence>
<dbReference type="PANTHER" id="PTHR14218:SF15">
    <property type="entry name" value="TRIPEPTIDYL-PEPTIDASE 1"/>
    <property type="match status" value="1"/>
</dbReference>
<dbReference type="InterPro" id="IPR036852">
    <property type="entry name" value="Peptidase_S8/S53_dom_sf"/>
</dbReference>
<dbReference type="GO" id="GO:0006508">
    <property type="term" value="P:proteolysis"/>
    <property type="evidence" value="ECO:0007669"/>
    <property type="project" value="UniProtKB-KW"/>
</dbReference>
<dbReference type="CDD" id="cd11377">
    <property type="entry name" value="Pro-peptidase_S53"/>
    <property type="match status" value="1"/>
</dbReference>
<keyword evidence="11" id="KW-1185">Reference proteome</keyword>
<evidence type="ECO:0000256" key="4">
    <source>
        <dbReference type="ARBA" id="ARBA00022801"/>
    </source>
</evidence>
<dbReference type="InterPro" id="IPR023828">
    <property type="entry name" value="Peptidase_S8_Ser-AS"/>
</dbReference>
<dbReference type="CDD" id="cd04056">
    <property type="entry name" value="Peptidases_S53"/>
    <property type="match status" value="1"/>
</dbReference>
<name>A0A8J3ICR1_9CHLR</name>
<evidence type="ECO:0000313" key="11">
    <source>
        <dbReference type="Proteomes" id="UP000597444"/>
    </source>
</evidence>
<feature type="region of interest" description="Disordered" evidence="8">
    <location>
        <begin position="568"/>
        <end position="615"/>
    </location>
</feature>
<dbReference type="SUPFAM" id="SSF54897">
    <property type="entry name" value="Protease propeptides/inhibitors"/>
    <property type="match status" value="1"/>
</dbReference>
<evidence type="ECO:0000256" key="7">
    <source>
        <dbReference type="ARBA" id="ARBA00023145"/>
    </source>
</evidence>
<dbReference type="PROSITE" id="PS51695">
    <property type="entry name" value="SEDOLISIN"/>
    <property type="match status" value="1"/>
</dbReference>
<dbReference type="InterPro" id="IPR000209">
    <property type="entry name" value="Peptidase_S8/S53_dom"/>
</dbReference>
<accession>A0A8J3ICR1</accession>
<dbReference type="Pfam" id="PF09286">
    <property type="entry name" value="Pro-kuma_activ"/>
    <property type="match status" value="1"/>
</dbReference>
<dbReference type="SUPFAM" id="SSF52743">
    <property type="entry name" value="Subtilisin-like"/>
    <property type="match status" value="1"/>
</dbReference>
<dbReference type="PROSITE" id="PS00138">
    <property type="entry name" value="SUBTILASE_SER"/>
    <property type="match status" value="1"/>
</dbReference>
<comment type="cofactor">
    <cofactor evidence="1">
        <name>Ca(2+)</name>
        <dbReference type="ChEBI" id="CHEBI:29108"/>
    </cofactor>
</comment>
<dbReference type="AlphaFoldDB" id="A0A8J3ICR1"/>
<evidence type="ECO:0000313" key="10">
    <source>
        <dbReference type="EMBL" id="GHO91916.1"/>
    </source>
</evidence>
<comment type="caution">
    <text evidence="10">The sequence shown here is derived from an EMBL/GenBank/DDBJ whole genome shotgun (WGS) entry which is preliminary data.</text>
</comment>
<dbReference type="Gene3D" id="3.40.50.200">
    <property type="entry name" value="Peptidase S8/S53 domain"/>
    <property type="match status" value="1"/>
</dbReference>
<dbReference type="GO" id="GO:0046872">
    <property type="term" value="F:metal ion binding"/>
    <property type="evidence" value="ECO:0007669"/>
    <property type="project" value="UniProtKB-KW"/>
</dbReference>
<proteinExistence type="predicted"/>
<dbReference type="EMBL" id="BNJK01000001">
    <property type="protein sequence ID" value="GHO91916.1"/>
    <property type="molecule type" value="Genomic_DNA"/>
</dbReference>
<evidence type="ECO:0000256" key="6">
    <source>
        <dbReference type="ARBA" id="ARBA00022837"/>
    </source>
</evidence>
<feature type="domain" description="Peptidase S53" evidence="9">
    <location>
        <begin position="209"/>
        <end position="572"/>
    </location>
</feature>